<organism evidence="2 3">
    <name type="scientific">Klebsiella pneumoniae</name>
    <dbReference type="NCBI Taxonomy" id="573"/>
    <lineage>
        <taxon>Bacteria</taxon>
        <taxon>Pseudomonadati</taxon>
        <taxon>Pseudomonadota</taxon>
        <taxon>Gammaproteobacteria</taxon>
        <taxon>Enterobacterales</taxon>
        <taxon>Enterobacteriaceae</taxon>
        <taxon>Klebsiella/Raoultella group</taxon>
        <taxon>Klebsiella</taxon>
        <taxon>Klebsiella pneumoniae complex</taxon>
    </lineage>
</organism>
<dbReference type="InterPro" id="IPR011629">
    <property type="entry name" value="CobW-like_C"/>
</dbReference>
<reference evidence="2 3" key="1">
    <citation type="submission" date="2019-07" db="EMBL/GenBank/DDBJ databases">
        <title>Genome sequence of OXA-232-producing Klebsiella pneumoniae ST23 from septicemic neonate.</title>
        <authorList>
            <person name="Mukherjee S."/>
            <person name="Naha S."/>
            <person name="Bhadury P."/>
            <person name="Basu S."/>
        </authorList>
    </citation>
    <scope>NUCLEOTIDE SEQUENCE [LARGE SCALE GENOMIC DNA]</scope>
    <source>
        <strain evidence="2 3">EN5275</strain>
    </source>
</reference>
<evidence type="ECO:0000259" key="1">
    <source>
        <dbReference type="SMART" id="SM00833"/>
    </source>
</evidence>
<feature type="domain" description="CobW C-terminal" evidence="1">
    <location>
        <begin position="1"/>
        <end position="99"/>
    </location>
</feature>
<evidence type="ECO:0000313" key="3">
    <source>
        <dbReference type="Proteomes" id="UP000468995"/>
    </source>
</evidence>
<feature type="non-terminal residue" evidence="2">
    <location>
        <position position="1"/>
    </location>
</feature>
<evidence type="ECO:0000313" key="2">
    <source>
        <dbReference type="EMBL" id="MSS34994.1"/>
    </source>
</evidence>
<sequence length="126" mass="14397">RFMGAGVYRSKGFFWLPGRDDLALLWNQAAGSINLEFISYWKAGVLTHTDNSLTKEERAAIRQQLAKMPGRFGDRRCRLTVIGESGEIDDFALALRQCLLTEEEILWWQQGGIFHDPWPTKVARLA</sequence>
<dbReference type="Proteomes" id="UP000468995">
    <property type="component" value="Unassembled WGS sequence"/>
</dbReference>
<dbReference type="EMBL" id="VINI01000122">
    <property type="protein sequence ID" value="MSS34994.1"/>
    <property type="molecule type" value="Genomic_DNA"/>
</dbReference>
<dbReference type="PANTHER" id="PTHR43603">
    <property type="entry name" value="COBW DOMAIN-CONTAINING PROTEIN DDB_G0274527"/>
    <property type="match status" value="1"/>
</dbReference>
<dbReference type="PANTHER" id="PTHR43603:SF1">
    <property type="entry name" value="ZINC-REGULATED GTPASE METALLOPROTEIN ACTIVATOR 1"/>
    <property type="match status" value="1"/>
</dbReference>
<dbReference type="SUPFAM" id="SSF90002">
    <property type="entry name" value="Hypothetical protein YjiA, C-terminal domain"/>
    <property type="match status" value="1"/>
</dbReference>
<proteinExistence type="predicted"/>
<accession>A0AAW9V5T4</accession>
<dbReference type="SMART" id="SM00833">
    <property type="entry name" value="CobW_C"/>
    <property type="match status" value="1"/>
</dbReference>
<comment type="caution">
    <text evidence="2">The sequence shown here is derived from an EMBL/GenBank/DDBJ whole genome shotgun (WGS) entry which is preliminary data.</text>
</comment>
<protein>
    <submittedName>
        <fullName evidence="2">Cobalamin biosynthesis protein CobW</fullName>
    </submittedName>
</protein>
<dbReference type="Pfam" id="PF07683">
    <property type="entry name" value="CobW_C"/>
    <property type="match status" value="1"/>
</dbReference>
<dbReference type="RefSeq" id="WP_141097420.1">
    <property type="nucleotide sequence ID" value="NZ_JADEYY010000054.1"/>
</dbReference>
<dbReference type="InterPro" id="IPR051927">
    <property type="entry name" value="Zn_Chap_cDPG_Synth"/>
</dbReference>
<name>A0AAW9V5T4_KLEPN</name>
<dbReference type="AlphaFoldDB" id="A0AAW9V5T4"/>
<gene>
    <name evidence="2" type="ORF">FME62_30395</name>
</gene>